<protein>
    <submittedName>
        <fullName evidence="2">Uncharacterized protein</fullName>
    </submittedName>
</protein>
<keyword evidence="3" id="KW-1185">Reference proteome</keyword>
<reference evidence="3" key="1">
    <citation type="submission" date="2019-04" db="EMBL/GenBank/DDBJ databases">
        <title>Friends and foes A comparative genomics studyof 23 Aspergillus species from section Flavi.</title>
        <authorList>
            <consortium name="DOE Joint Genome Institute"/>
            <person name="Kjaerbolling I."/>
            <person name="Vesth T."/>
            <person name="Frisvad J.C."/>
            <person name="Nybo J.L."/>
            <person name="Theobald S."/>
            <person name="Kildgaard S."/>
            <person name="Isbrandt T."/>
            <person name="Kuo A."/>
            <person name="Sato A."/>
            <person name="Lyhne E.K."/>
            <person name="Kogle M.E."/>
            <person name="Wiebenga A."/>
            <person name="Kun R.S."/>
            <person name="Lubbers R.J."/>
            <person name="Makela M.R."/>
            <person name="Barry K."/>
            <person name="Chovatia M."/>
            <person name="Clum A."/>
            <person name="Daum C."/>
            <person name="Haridas S."/>
            <person name="He G."/>
            <person name="LaButti K."/>
            <person name="Lipzen A."/>
            <person name="Mondo S."/>
            <person name="Riley R."/>
            <person name="Salamov A."/>
            <person name="Simmons B.A."/>
            <person name="Magnuson J.K."/>
            <person name="Henrissat B."/>
            <person name="Mortensen U.H."/>
            <person name="Larsen T.O."/>
            <person name="Devries R.P."/>
            <person name="Grigoriev I.V."/>
            <person name="Machida M."/>
            <person name="Baker S.E."/>
            <person name="Andersen M.R."/>
        </authorList>
    </citation>
    <scope>NUCLEOTIDE SEQUENCE [LARGE SCALE GENOMIC DNA]</scope>
    <source>
        <strain evidence="3">CBS 130017</strain>
    </source>
</reference>
<accession>A0A5N6WT71</accession>
<evidence type="ECO:0000256" key="1">
    <source>
        <dbReference type="SAM" id="Phobius"/>
    </source>
</evidence>
<dbReference type="AlphaFoldDB" id="A0A5N6WT71"/>
<keyword evidence="1" id="KW-1133">Transmembrane helix</keyword>
<organism evidence="2 3">
    <name type="scientific">Aspergillus sergii</name>
    <dbReference type="NCBI Taxonomy" id="1034303"/>
    <lineage>
        <taxon>Eukaryota</taxon>
        <taxon>Fungi</taxon>
        <taxon>Dikarya</taxon>
        <taxon>Ascomycota</taxon>
        <taxon>Pezizomycotina</taxon>
        <taxon>Eurotiomycetes</taxon>
        <taxon>Eurotiomycetidae</taxon>
        <taxon>Eurotiales</taxon>
        <taxon>Aspergillaceae</taxon>
        <taxon>Aspergillus</taxon>
        <taxon>Aspergillus subgen. Circumdati</taxon>
    </lineage>
</organism>
<keyword evidence="1" id="KW-0812">Transmembrane</keyword>
<gene>
    <name evidence="2" type="ORF">BDV39DRAFT_127212</name>
</gene>
<evidence type="ECO:0000313" key="3">
    <source>
        <dbReference type="Proteomes" id="UP000325945"/>
    </source>
</evidence>
<sequence>MTISRVYVYPAAVHDTLVCTSTDQDDDKSLGLYVYYFMTSGSPKRDWSVCCRHPCRPQRRVIEHDFGILAVLAFAFLVITIQLLAHGYLVFVS</sequence>
<dbReference type="EMBL" id="ML741822">
    <property type="protein sequence ID" value="KAE8324071.1"/>
    <property type="molecule type" value="Genomic_DNA"/>
</dbReference>
<name>A0A5N6WT71_9EURO</name>
<feature type="transmembrane region" description="Helical" evidence="1">
    <location>
        <begin position="66"/>
        <end position="91"/>
    </location>
</feature>
<evidence type="ECO:0000313" key="2">
    <source>
        <dbReference type="EMBL" id="KAE8324071.1"/>
    </source>
</evidence>
<proteinExistence type="predicted"/>
<dbReference type="Proteomes" id="UP000325945">
    <property type="component" value="Unassembled WGS sequence"/>
</dbReference>
<keyword evidence="1" id="KW-0472">Membrane</keyword>